<keyword evidence="3" id="KW-1134">Transmembrane beta strand</keyword>
<evidence type="ECO:0000313" key="13">
    <source>
        <dbReference type="EMBL" id="MCW3487205.1"/>
    </source>
</evidence>
<dbReference type="Gene3D" id="2.40.170.20">
    <property type="entry name" value="TonB-dependent receptor, beta-barrel domain"/>
    <property type="match status" value="1"/>
</dbReference>
<evidence type="ECO:0000256" key="9">
    <source>
        <dbReference type="ARBA" id="ARBA00023237"/>
    </source>
</evidence>
<dbReference type="RefSeq" id="WP_264734015.1">
    <property type="nucleotide sequence ID" value="NZ_JAPDNR010000001.1"/>
</dbReference>
<evidence type="ECO:0000256" key="10">
    <source>
        <dbReference type="RuleBase" id="RU003357"/>
    </source>
</evidence>
<keyword evidence="9" id="KW-0998">Cell outer membrane</keyword>
<comment type="caution">
    <text evidence="13">The sequence shown here is derived from an EMBL/GenBank/DDBJ whole genome shotgun (WGS) entry which is preliminary data.</text>
</comment>
<evidence type="ECO:0000256" key="8">
    <source>
        <dbReference type="ARBA" id="ARBA00023170"/>
    </source>
</evidence>
<dbReference type="Gene3D" id="2.170.130.10">
    <property type="entry name" value="TonB-dependent receptor, plug domain"/>
    <property type="match status" value="1"/>
</dbReference>
<keyword evidence="8 13" id="KW-0675">Receptor</keyword>
<evidence type="ECO:0000256" key="4">
    <source>
        <dbReference type="ARBA" id="ARBA00022692"/>
    </source>
</evidence>
<proteinExistence type="inferred from homology"/>
<dbReference type="InterPro" id="IPR037066">
    <property type="entry name" value="Plug_dom_sf"/>
</dbReference>
<keyword evidence="4" id="KW-0812">Transmembrane</keyword>
<dbReference type="Gene3D" id="3.55.50.30">
    <property type="match status" value="1"/>
</dbReference>
<dbReference type="Pfam" id="PF00593">
    <property type="entry name" value="TonB_dep_Rec_b-barrel"/>
    <property type="match status" value="1"/>
</dbReference>
<dbReference type="Proteomes" id="UP001207742">
    <property type="component" value="Unassembled WGS sequence"/>
</dbReference>
<evidence type="ECO:0000256" key="7">
    <source>
        <dbReference type="ARBA" id="ARBA00023136"/>
    </source>
</evidence>
<dbReference type="InterPro" id="IPR039426">
    <property type="entry name" value="TonB-dep_rcpt-like"/>
</dbReference>
<dbReference type="Gene3D" id="2.60.40.1120">
    <property type="entry name" value="Carboxypeptidase-like, regulatory domain"/>
    <property type="match status" value="1"/>
</dbReference>
<dbReference type="PANTHER" id="PTHR30069:SF29">
    <property type="entry name" value="HEMOGLOBIN AND HEMOGLOBIN-HAPTOGLOBIN-BINDING PROTEIN 1-RELATED"/>
    <property type="match status" value="1"/>
</dbReference>
<reference evidence="13 14" key="1">
    <citation type="submission" date="2022-10" db="EMBL/GenBank/DDBJ databases">
        <title>Chitinophaga nivalis PC15 sp. nov., isolated from Pyeongchang county, South Korea.</title>
        <authorList>
            <person name="Trinh H.N."/>
        </authorList>
    </citation>
    <scope>NUCLEOTIDE SEQUENCE [LARGE SCALE GENOMIC DNA]</scope>
    <source>
        <strain evidence="13 14">PC14</strain>
    </source>
</reference>
<dbReference type="SUPFAM" id="SSF49464">
    <property type="entry name" value="Carboxypeptidase regulatory domain-like"/>
    <property type="match status" value="1"/>
</dbReference>
<accession>A0ABT3ITG2</accession>
<dbReference type="Pfam" id="PF07715">
    <property type="entry name" value="Plug"/>
    <property type="match status" value="1"/>
</dbReference>
<dbReference type="SUPFAM" id="SSF56935">
    <property type="entry name" value="Porins"/>
    <property type="match status" value="1"/>
</dbReference>
<keyword evidence="6 10" id="KW-0798">TonB box</keyword>
<dbReference type="EMBL" id="JAPDNS010000002">
    <property type="protein sequence ID" value="MCW3487205.1"/>
    <property type="molecule type" value="Genomic_DNA"/>
</dbReference>
<evidence type="ECO:0000256" key="5">
    <source>
        <dbReference type="ARBA" id="ARBA00022729"/>
    </source>
</evidence>
<evidence type="ECO:0000256" key="3">
    <source>
        <dbReference type="ARBA" id="ARBA00022452"/>
    </source>
</evidence>
<name>A0ABT3ITG2_9BACT</name>
<dbReference type="Pfam" id="PF13715">
    <property type="entry name" value="CarbopepD_reg_2"/>
    <property type="match status" value="1"/>
</dbReference>
<organism evidence="13 14">
    <name type="scientific">Chitinophaga nivalis</name>
    <dbReference type="NCBI Taxonomy" id="2991709"/>
    <lineage>
        <taxon>Bacteria</taxon>
        <taxon>Pseudomonadati</taxon>
        <taxon>Bacteroidota</taxon>
        <taxon>Chitinophagia</taxon>
        <taxon>Chitinophagales</taxon>
        <taxon>Chitinophagaceae</taxon>
        <taxon>Chitinophaga</taxon>
    </lineage>
</organism>
<keyword evidence="14" id="KW-1185">Reference proteome</keyword>
<dbReference type="PANTHER" id="PTHR30069">
    <property type="entry name" value="TONB-DEPENDENT OUTER MEMBRANE RECEPTOR"/>
    <property type="match status" value="1"/>
</dbReference>
<comment type="similarity">
    <text evidence="10">Belongs to the TonB-dependent receptor family.</text>
</comment>
<evidence type="ECO:0000256" key="1">
    <source>
        <dbReference type="ARBA" id="ARBA00004571"/>
    </source>
</evidence>
<keyword evidence="5" id="KW-0732">Signal</keyword>
<evidence type="ECO:0000313" key="14">
    <source>
        <dbReference type="Proteomes" id="UP001207742"/>
    </source>
</evidence>
<evidence type="ECO:0000259" key="12">
    <source>
        <dbReference type="Pfam" id="PF07715"/>
    </source>
</evidence>
<feature type="domain" description="TonB-dependent receptor-like beta-barrel" evidence="11">
    <location>
        <begin position="435"/>
        <end position="841"/>
    </location>
</feature>
<keyword evidence="7 10" id="KW-0472">Membrane</keyword>
<dbReference type="InterPro" id="IPR012910">
    <property type="entry name" value="Plug_dom"/>
</dbReference>
<dbReference type="InterPro" id="IPR036942">
    <property type="entry name" value="Beta-barrel_TonB_sf"/>
</dbReference>
<evidence type="ECO:0000256" key="6">
    <source>
        <dbReference type="ARBA" id="ARBA00023077"/>
    </source>
</evidence>
<sequence>MSLAEKLLTGILLFCFPLRVWGWDWQTRVTVVVKEQPVKAVCELLEKEYGIHFSYSRELVNLSRKVTITAHNQRLKRVLEDLFDPDDIRFTRVGDQLVLLPVKRNYRTISGYVEDMVTGERLIGATIYSPSLQQGTTTNQYGYFSLTTVKDTNSLIISYVGYTPFLQSVANRGNKLLTISLEPLANLKEVVVSATEKNRLQDQTQMSKVNLQMSEVQAMPKLLGESDVMRTLQSLPGITGGLDGAGGLHVRGGSPDQNLILMDGTPLFNFSHFFGVFSLLNTDVIKNTDLYKGAFPARFGGRLSSVIDITMKEGDMKAYHGDVSIGLISAKFNLEGPIIKNKTSFMVSGRRSYPDLLMNAVLQSGNILDPNGSLGAYFYDINAKVNHIFSPKDRIFLSFYKGEDKISVRQSMEDTTIVPYDPTKMRLEAGGFVAGWGNTIGALRWNHIYGPRLFSNVTINYSRYSFFTEFNQKYTIPAADQRVDLFGRYSSRMQNVGTKIDFDFRPNPSHSLRFGAAGSLNYFKPSSSVLKDMDSRLKPLDTIDQEMRSRGVEMSVYIEDEWKLSQHLFANLGLHMSGFQVEGRFYPSIQPRLGMRYVLPRNWAIKAAYTHMTQYLHLLTNSGASLPTDIWVPSTQRVAPMFSVQVAAGIAKTTTDHNFEFSLEGYFKSMDNMVEYRDDSLMTSPNLSRWDEKVTVGQGWSYGGELMIQKKKGNTTGWIGYTLAWSTRRFPGINRGEIFPYKYDHRHDLEAVVMQKLSKNWEISASWHYTTGAPITLPVASYLGIGNASPWDPGPETMPVDRYDSRYNFRTADEHRLDLSITYSKQKKRWRKTWNLSIYNVYNQKNALFYYLQEDEVTKKRYLNKITILPILPSITYSVSF</sequence>
<protein>
    <submittedName>
        <fullName evidence="13">TonB-dependent receptor</fullName>
    </submittedName>
</protein>
<evidence type="ECO:0000256" key="2">
    <source>
        <dbReference type="ARBA" id="ARBA00022448"/>
    </source>
</evidence>
<dbReference type="InterPro" id="IPR000531">
    <property type="entry name" value="Beta-barrel_TonB"/>
</dbReference>
<feature type="domain" description="TonB-dependent receptor plug" evidence="12">
    <location>
        <begin position="224"/>
        <end position="302"/>
    </location>
</feature>
<keyword evidence="2" id="KW-0813">Transport</keyword>
<gene>
    <name evidence="13" type="ORF">OL497_25130</name>
</gene>
<dbReference type="InterPro" id="IPR008969">
    <property type="entry name" value="CarboxyPept-like_regulatory"/>
</dbReference>
<comment type="subcellular location">
    <subcellularLocation>
        <location evidence="1">Cell outer membrane</location>
        <topology evidence="1">Multi-pass membrane protein</topology>
    </subcellularLocation>
</comment>
<evidence type="ECO:0000259" key="11">
    <source>
        <dbReference type="Pfam" id="PF00593"/>
    </source>
</evidence>